<evidence type="ECO:0000313" key="2">
    <source>
        <dbReference type="EMBL" id="MEI5985315.1"/>
    </source>
</evidence>
<reference evidence="2 3" key="1">
    <citation type="submission" date="2024-01" db="EMBL/GenBank/DDBJ databases">
        <title>Sphingobacterium tenebrionis sp. nov., a novel endophyte isolated from tenebrio molitor intestines.</title>
        <authorList>
            <person name="Zhang C."/>
        </authorList>
    </citation>
    <scope>NUCLEOTIDE SEQUENCE [LARGE SCALE GENOMIC DNA]</scope>
    <source>
        <strain evidence="2 3">PU5-4</strain>
    </source>
</reference>
<proteinExistence type="predicted"/>
<organism evidence="2 3">
    <name type="scientific">Sphingobacterium tenebrionis</name>
    <dbReference type="NCBI Taxonomy" id="3111775"/>
    <lineage>
        <taxon>Bacteria</taxon>
        <taxon>Pseudomonadati</taxon>
        <taxon>Bacteroidota</taxon>
        <taxon>Sphingobacteriia</taxon>
        <taxon>Sphingobacteriales</taxon>
        <taxon>Sphingobacteriaceae</taxon>
        <taxon>Sphingobacterium</taxon>
    </lineage>
</organism>
<dbReference type="EMBL" id="JAYLLN010000024">
    <property type="protein sequence ID" value="MEI5985315.1"/>
    <property type="molecule type" value="Genomic_DNA"/>
</dbReference>
<sequence>MNRKTEKSMLEDQLLQQQLENNILEEKMRSMRLQVSHSFFPKTLQYLIKESEKEEDQSIHQSFQLLDEVWNYGIRTTGTDHFVRLADEWKYIHNLHALNTLRFNQECFVDFHADPAVMEVKIPKNMLLTLYENIMKYADYQNNSIPFNSGWNRKMGRLYWR</sequence>
<feature type="coiled-coil region" evidence="1">
    <location>
        <begin position="7"/>
        <end position="34"/>
    </location>
</feature>
<gene>
    <name evidence="2" type="ORF">VJ786_10420</name>
</gene>
<dbReference type="RefSeq" id="WP_144038160.1">
    <property type="nucleotide sequence ID" value="NZ_JAYLLN010000024.1"/>
</dbReference>
<dbReference type="Proteomes" id="UP001363035">
    <property type="component" value="Unassembled WGS sequence"/>
</dbReference>
<evidence type="ECO:0000256" key="1">
    <source>
        <dbReference type="SAM" id="Coils"/>
    </source>
</evidence>
<keyword evidence="3" id="KW-1185">Reference proteome</keyword>
<accession>A0ABU8I6G1</accession>
<name>A0ABU8I6G1_9SPHI</name>
<protein>
    <submittedName>
        <fullName evidence="2">Uncharacterized protein</fullName>
    </submittedName>
</protein>
<comment type="caution">
    <text evidence="2">The sequence shown here is derived from an EMBL/GenBank/DDBJ whole genome shotgun (WGS) entry which is preliminary data.</text>
</comment>
<evidence type="ECO:0000313" key="3">
    <source>
        <dbReference type="Proteomes" id="UP001363035"/>
    </source>
</evidence>
<keyword evidence="1" id="KW-0175">Coiled coil</keyword>